<organism evidence="1 2">
    <name type="scientific">Parabacteroides distasonis</name>
    <dbReference type="NCBI Taxonomy" id="823"/>
    <lineage>
        <taxon>Bacteria</taxon>
        <taxon>Pseudomonadati</taxon>
        <taxon>Bacteroidota</taxon>
        <taxon>Bacteroidia</taxon>
        <taxon>Bacteroidales</taxon>
        <taxon>Tannerellaceae</taxon>
        <taxon>Parabacteroides</taxon>
    </lineage>
</organism>
<dbReference type="EMBL" id="RAYI01000073">
    <property type="protein sequence ID" value="RLT71961.1"/>
    <property type="molecule type" value="Genomic_DNA"/>
</dbReference>
<protein>
    <submittedName>
        <fullName evidence="1">6-bladed beta-propeller</fullName>
    </submittedName>
</protein>
<comment type="caution">
    <text evidence="1">The sequence shown here is derived from an EMBL/GenBank/DDBJ whole genome shotgun (WGS) entry which is preliminary data.</text>
</comment>
<dbReference type="AlphaFoldDB" id="A0A3L7ZL13"/>
<reference evidence="1 2" key="1">
    <citation type="submission" date="2018-09" db="EMBL/GenBank/DDBJ databases">
        <title>Murine metabolic-syndrome-specific gut microbial biobank.</title>
        <authorList>
            <person name="Liu C."/>
        </authorList>
    </citation>
    <scope>NUCLEOTIDE SEQUENCE [LARGE SCALE GENOMIC DNA]</scope>
    <source>
        <strain evidence="1 2">8-P5</strain>
    </source>
</reference>
<dbReference type="RefSeq" id="WP_121737363.1">
    <property type="nucleotide sequence ID" value="NZ_QXXG01000044.1"/>
</dbReference>
<gene>
    <name evidence="1" type="ORF">D7V78_18455</name>
</gene>
<evidence type="ECO:0000313" key="2">
    <source>
        <dbReference type="Proteomes" id="UP000278164"/>
    </source>
</evidence>
<name>A0A3L7ZL13_PARDI</name>
<accession>A0A3L7ZL13</accession>
<dbReference type="OrthoDB" id="1050233at2"/>
<proteinExistence type="predicted"/>
<dbReference type="InterPro" id="IPR011044">
    <property type="entry name" value="Quino_amine_DH_bsu"/>
</dbReference>
<dbReference type="Proteomes" id="UP000278164">
    <property type="component" value="Unassembled WGS sequence"/>
</dbReference>
<evidence type="ECO:0000313" key="1">
    <source>
        <dbReference type="EMBL" id="RLT71961.1"/>
    </source>
</evidence>
<dbReference type="Pfam" id="PF17170">
    <property type="entry name" value="DUF5128"/>
    <property type="match status" value="1"/>
</dbReference>
<dbReference type="SUPFAM" id="SSF50969">
    <property type="entry name" value="YVTN repeat-like/Quinoprotein amine dehydrogenase"/>
    <property type="match status" value="1"/>
</dbReference>
<sequence length="337" mass="39208">MNKIVYLFILTVFCLGCSSNSTTEKYQDKRDHIINVHEQVKEIVIEDVLINNYSWPQIIDKYIFIVDYKSADEFIHIFDKGNFKYITSTALRGEGPGEIVRLGHIAEDKENRKFHALDQGKREIFSFDLDSVITDLTYLPVEKMKLKKDIFPSNYLYINDTLSIGVVIKPIGDNNFIPLVGRINMKTGEIKPMNYTIHPNVKKKRIWFAISMEHGIYVEAYMPHDLMTICDLDGNLRYNIYGPNWETETHGKDYFGDVHFCDNKIVVCYSGEKGFRDGKSTYPTKFMVFDLEGNYLKTLETGYPIIRFCYDKENERLIMSLDNEMQFAYLDAGTLLD</sequence>